<feature type="region of interest" description="Disordered" evidence="1">
    <location>
        <begin position="19"/>
        <end position="55"/>
    </location>
</feature>
<feature type="chain" id="PRO_5017220079" description="Lipoprotein" evidence="2">
    <location>
        <begin position="19"/>
        <end position="226"/>
    </location>
</feature>
<accession>A0A3A8R9J5</accession>
<proteinExistence type="predicted"/>
<evidence type="ECO:0008006" key="5">
    <source>
        <dbReference type="Google" id="ProtNLM"/>
    </source>
</evidence>
<dbReference type="RefSeq" id="WP_120554445.1">
    <property type="nucleotide sequence ID" value="NZ_RAWK01000028.1"/>
</dbReference>
<dbReference type="OrthoDB" id="5507264at2"/>
<organism evidence="3 4">
    <name type="scientific">Corallococcus aberystwythensis</name>
    <dbReference type="NCBI Taxonomy" id="2316722"/>
    <lineage>
        <taxon>Bacteria</taxon>
        <taxon>Pseudomonadati</taxon>
        <taxon>Myxococcota</taxon>
        <taxon>Myxococcia</taxon>
        <taxon>Myxococcales</taxon>
        <taxon>Cystobacterineae</taxon>
        <taxon>Myxococcaceae</taxon>
        <taxon>Corallococcus</taxon>
    </lineage>
</organism>
<keyword evidence="4" id="KW-1185">Reference proteome</keyword>
<feature type="compositionally biased region" description="Low complexity" evidence="1">
    <location>
        <begin position="34"/>
        <end position="45"/>
    </location>
</feature>
<dbReference type="PROSITE" id="PS51257">
    <property type="entry name" value="PROKAR_LIPOPROTEIN"/>
    <property type="match status" value="1"/>
</dbReference>
<comment type="caution">
    <text evidence="3">The sequence shown here is derived from an EMBL/GenBank/DDBJ whole genome shotgun (WGS) entry which is preliminary data.</text>
</comment>
<feature type="compositionally biased region" description="Polar residues" evidence="1">
    <location>
        <begin position="19"/>
        <end position="33"/>
    </location>
</feature>
<dbReference type="AlphaFoldDB" id="A0A3A8R9J5"/>
<evidence type="ECO:0000256" key="1">
    <source>
        <dbReference type="SAM" id="MobiDB-lite"/>
    </source>
</evidence>
<sequence length="226" mass="23202">MKLRVLFLVGLGVLGASACSQGGTPSSSATPTQAMSATGAATAAAEPKDAGAKLKFKDGDDRERFSLKPKDDGAKLVDGEDKEVARYKWKGGELKVSGPDDTVLAYVTGGPDVFQVKDAARSAVRYTLAREGAGWKLTDAQGAVLYTVAADGGGASVKGASGLESVHVKVRDGKLSLRDPSGKTVLATKQPVPPEAAACLGFDSLDLPLRMALLFRLQSPAGAASP</sequence>
<dbReference type="Proteomes" id="UP000267003">
    <property type="component" value="Unassembled WGS sequence"/>
</dbReference>
<gene>
    <name evidence="3" type="ORF">D7W81_06455</name>
</gene>
<feature type="compositionally biased region" description="Basic and acidic residues" evidence="1">
    <location>
        <begin position="46"/>
        <end position="55"/>
    </location>
</feature>
<evidence type="ECO:0000313" key="3">
    <source>
        <dbReference type="EMBL" id="RKH72064.1"/>
    </source>
</evidence>
<feature type="signal peptide" evidence="2">
    <location>
        <begin position="1"/>
        <end position="18"/>
    </location>
</feature>
<dbReference type="EMBL" id="RAWK01000028">
    <property type="protein sequence ID" value="RKH72064.1"/>
    <property type="molecule type" value="Genomic_DNA"/>
</dbReference>
<evidence type="ECO:0000313" key="4">
    <source>
        <dbReference type="Proteomes" id="UP000267003"/>
    </source>
</evidence>
<reference evidence="4" key="1">
    <citation type="submission" date="2018-09" db="EMBL/GenBank/DDBJ databases">
        <authorList>
            <person name="Livingstone P.G."/>
            <person name="Whitworth D.E."/>
        </authorList>
    </citation>
    <scope>NUCLEOTIDE SEQUENCE [LARGE SCALE GENOMIC DNA]</scope>
    <source>
        <strain evidence="4">AB050A</strain>
    </source>
</reference>
<protein>
    <recommendedName>
        <fullName evidence="5">Lipoprotein</fullName>
    </recommendedName>
</protein>
<keyword evidence="2" id="KW-0732">Signal</keyword>
<evidence type="ECO:0000256" key="2">
    <source>
        <dbReference type="SAM" id="SignalP"/>
    </source>
</evidence>
<name>A0A3A8R9J5_9BACT</name>